<protein>
    <submittedName>
        <fullName evidence="1">Uncharacterized protein</fullName>
    </submittedName>
</protein>
<sequence length="219" mass="23963">MTSKCKPDMDISGVDSALGDLIAAQLGLGRELIKALVAGGALLADGAKGLGLPKGECCCDIPEPCWMPRAVGEVKCRLATGAQGEVCLHVTNGDFRPHKYEVLAAGEDAGTVQIDPQDRSFTLGPKERRTVSVRVVMPKDDRNPDRRQSCCECDDLDLLIWVRGCADHYLRWIVCRDDKATKPCCHCVCVSDDPNYELHWYDHFHILRPCPSEAGRVGG</sequence>
<reference evidence="2" key="1">
    <citation type="submission" date="2023-07" db="EMBL/GenBank/DDBJ databases">
        <title>Characterization of two Paracoccaceae strains isolated from Phycosphere and proposal of Xinfangfangia lacusdiani sp. nov.</title>
        <authorList>
            <person name="Deng Y."/>
            <person name="Zhang Y.Q."/>
        </authorList>
    </citation>
    <scope>NUCLEOTIDE SEQUENCE [LARGE SCALE GENOMIC DNA]</scope>
    <source>
        <strain evidence="2">CPCC 101403</strain>
    </source>
</reference>
<organism evidence="1 2">
    <name type="scientific">Paracoccus broussonetiae</name>
    <dbReference type="NCBI Taxonomy" id="3075834"/>
    <lineage>
        <taxon>Bacteria</taxon>
        <taxon>Pseudomonadati</taxon>
        <taxon>Pseudomonadota</taxon>
        <taxon>Alphaproteobacteria</taxon>
        <taxon>Rhodobacterales</taxon>
        <taxon>Paracoccaceae</taxon>
        <taxon>Paracoccus</taxon>
    </lineage>
</organism>
<proteinExistence type="predicted"/>
<dbReference type="Proteomes" id="UP001251085">
    <property type="component" value="Unassembled WGS sequence"/>
</dbReference>
<dbReference type="EMBL" id="JAVRQI010000008">
    <property type="protein sequence ID" value="MDT1062481.1"/>
    <property type="molecule type" value="Genomic_DNA"/>
</dbReference>
<gene>
    <name evidence="1" type="ORF">RM190_11450</name>
</gene>
<evidence type="ECO:0000313" key="1">
    <source>
        <dbReference type="EMBL" id="MDT1062481.1"/>
    </source>
</evidence>
<evidence type="ECO:0000313" key="2">
    <source>
        <dbReference type="Proteomes" id="UP001251085"/>
    </source>
</evidence>
<comment type="caution">
    <text evidence="1">The sequence shown here is derived from an EMBL/GenBank/DDBJ whole genome shotgun (WGS) entry which is preliminary data.</text>
</comment>
<name>A0ABU3EED3_9RHOB</name>
<accession>A0ABU3EED3</accession>
<keyword evidence="2" id="KW-1185">Reference proteome</keyword>